<sequence>MASIFFISFFFALVVKISLPISTIASKNVSASAVFAFGDSTLDGGNNNHIKTLFRGDHLPYGRDLPQHMATGRFSNGMLSTDYIVQFLGLKDLLPPYLNPNLSDHDLLTGVTFASGGSGLDKQTIEATSAMDLMSQFKLFEDVLKRLNKSVGEVKTRNLIKKAVFVVGVGTNDMLFNAYLFPTRLIKYANNVYGYHDLLLKNLAYFIQKLYGRGARRIIVTGLPPMGCLPLMVTINSFLPGPNWLKRLCNPKQNQQCEAYNTKLSSKVHSLEATLKGFEETMKGCCGTGQWEMGPVCNVLDLTCVNASKFLFWDAMHPTQSGYWFLAQYGIQNVLPYVTS</sequence>
<evidence type="ECO:0000313" key="4">
    <source>
        <dbReference type="EMBL" id="RYR34897.1"/>
    </source>
</evidence>
<dbReference type="AlphaFoldDB" id="A0A445B899"/>
<dbReference type="SUPFAM" id="SSF52266">
    <property type="entry name" value="SGNH hydrolase"/>
    <property type="match status" value="1"/>
</dbReference>
<accession>A0A445B899</accession>
<dbReference type="Proteomes" id="UP000289738">
    <property type="component" value="Chromosome A10"/>
</dbReference>
<dbReference type="EMBL" id="SDMP01000010">
    <property type="protein sequence ID" value="RYR34897.1"/>
    <property type="molecule type" value="Genomic_DNA"/>
</dbReference>
<name>A0A445B899_ARAHY</name>
<evidence type="ECO:0000256" key="1">
    <source>
        <dbReference type="ARBA" id="ARBA00008668"/>
    </source>
</evidence>
<gene>
    <name evidence="4" type="ORF">Ahy_A10g049957</name>
</gene>
<dbReference type="Pfam" id="PF00657">
    <property type="entry name" value="Lipase_GDSL"/>
    <property type="match status" value="1"/>
</dbReference>
<reference evidence="4 5" key="1">
    <citation type="submission" date="2019-01" db="EMBL/GenBank/DDBJ databases">
        <title>Sequencing of cultivated peanut Arachis hypogaea provides insights into genome evolution and oil improvement.</title>
        <authorList>
            <person name="Chen X."/>
        </authorList>
    </citation>
    <scope>NUCLEOTIDE SEQUENCE [LARGE SCALE GENOMIC DNA]</scope>
    <source>
        <strain evidence="5">cv. Fuhuasheng</strain>
        <tissue evidence="4">Leaves</tissue>
    </source>
</reference>
<dbReference type="Gene3D" id="3.40.50.1110">
    <property type="entry name" value="SGNH hydrolase"/>
    <property type="match status" value="1"/>
</dbReference>
<keyword evidence="5" id="KW-1185">Reference proteome</keyword>
<dbReference type="PANTHER" id="PTHR45642:SF139">
    <property type="entry name" value="SGNH HYDROLASE-TYPE ESTERASE DOMAIN-CONTAINING PROTEIN"/>
    <property type="match status" value="1"/>
</dbReference>
<dbReference type="InterPro" id="IPR001087">
    <property type="entry name" value="GDSL"/>
</dbReference>
<keyword evidence="2 3" id="KW-0732">Signal</keyword>
<dbReference type="CDD" id="cd01837">
    <property type="entry name" value="SGNH_plant_lipase_like"/>
    <property type="match status" value="1"/>
</dbReference>
<dbReference type="InterPro" id="IPR036514">
    <property type="entry name" value="SGNH_hydro_sf"/>
</dbReference>
<evidence type="ECO:0008006" key="6">
    <source>
        <dbReference type="Google" id="ProtNLM"/>
    </source>
</evidence>
<dbReference type="PANTHER" id="PTHR45642">
    <property type="entry name" value="GDSL ESTERASE/LIPASE EXL3"/>
    <property type="match status" value="1"/>
</dbReference>
<dbReference type="InterPro" id="IPR035669">
    <property type="entry name" value="SGNH_plant_lipase-like"/>
</dbReference>
<evidence type="ECO:0000256" key="3">
    <source>
        <dbReference type="SAM" id="SignalP"/>
    </source>
</evidence>
<comment type="caution">
    <text evidence="4">The sequence shown here is derived from an EMBL/GenBank/DDBJ whole genome shotgun (WGS) entry which is preliminary data.</text>
</comment>
<protein>
    <recommendedName>
        <fullName evidence="6">GDSL esterase/lipase</fullName>
    </recommendedName>
</protein>
<evidence type="ECO:0000313" key="5">
    <source>
        <dbReference type="Proteomes" id="UP000289738"/>
    </source>
</evidence>
<dbReference type="InterPro" id="IPR050592">
    <property type="entry name" value="GDSL_lipolytic_enzyme"/>
</dbReference>
<organism evidence="4 5">
    <name type="scientific">Arachis hypogaea</name>
    <name type="common">Peanut</name>
    <dbReference type="NCBI Taxonomy" id="3818"/>
    <lineage>
        <taxon>Eukaryota</taxon>
        <taxon>Viridiplantae</taxon>
        <taxon>Streptophyta</taxon>
        <taxon>Embryophyta</taxon>
        <taxon>Tracheophyta</taxon>
        <taxon>Spermatophyta</taxon>
        <taxon>Magnoliopsida</taxon>
        <taxon>eudicotyledons</taxon>
        <taxon>Gunneridae</taxon>
        <taxon>Pentapetalae</taxon>
        <taxon>rosids</taxon>
        <taxon>fabids</taxon>
        <taxon>Fabales</taxon>
        <taxon>Fabaceae</taxon>
        <taxon>Papilionoideae</taxon>
        <taxon>50 kb inversion clade</taxon>
        <taxon>dalbergioids sensu lato</taxon>
        <taxon>Dalbergieae</taxon>
        <taxon>Pterocarpus clade</taxon>
        <taxon>Arachis</taxon>
    </lineage>
</organism>
<dbReference type="GO" id="GO:0016788">
    <property type="term" value="F:hydrolase activity, acting on ester bonds"/>
    <property type="evidence" value="ECO:0007669"/>
    <property type="project" value="InterPro"/>
</dbReference>
<feature type="signal peptide" evidence="3">
    <location>
        <begin position="1"/>
        <end position="25"/>
    </location>
</feature>
<proteinExistence type="inferred from homology"/>
<evidence type="ECO:0000256" key="2">
    <source>
        <dbReference type="ARBA" id="ARBA00022729"/>
    </source>
</evidence>
<comment type="similarity">
    <text evidence="1">Belongs to the 'GDSL' lipolytic enzyme family.</text>
</comment>
<feature type="chain" id="PRO_5019408193" description="GDSL esterase/lipase" evidence="3">
    <location>
        <begin position="26"/>
        <end position="340"/>
    </location>
</feature>
<dbReference type="STRING" id="3818.A0A445B899"/>